<dbReference type="Proteomes" id="UP000230463">
    <property type="component" value="Unassembled WGS sequence"/>
</dbReference>
<organism evidence="2 3">
    <name type="scientific">Snodgrassella alvi</name>
    <dbReference type="NCBI Taxonomy" id="1196083"/>
    <lineage>
        <taxon>Bacteria</taxon>
        <taxon>Pseudomonadati</taxon>
        <taxon>Pseudomonadota</taxon>
        <taxon>Betaproteobacteria</taxon>
        <taxon>Neisseriales</taxon>
        <taxon>Neisseriaceae</taxon>
        <taxon>Snodgrassella</taxon>
    </lineage>
</organism>
<feature type="transmembrane region" description="Helical" evidence="1">
    <location>
        <begin position="84"/>
        <end position="105"/>
    </location>
</feature>
<sequence>MISWIKILLFNNLILHKYLLSLHFLGFEYMNQTTVSATASNELSVQLTQKEQKFKRVKLWFNVIFALCFLVFALGLVWMNVMAIASSFITAMMFGMAYLGVIMIFEEDINEIKTKLEKTVSVSI</sequence>
<dbReference type="EMBL" id="MEIU01000071">
    <property type="protein sequence ID" value="PIT58709.1"/>
    <property type="molecule type" value="Genomic_DNA"/>
</dbReference>
<comment type="caution">
    <text evidence="2">The sequence shown here is derived from an EMBL/GenBank/DDBJ whole genome shotgun (WGS) entry which is preliminary data.</text>
</comment>
<dbReference type="AlphaFoldDB" id="A0A855G4T2"/>
<keyword evidence="1" id="KW-0812">Transmembrane</keyword>
<keyword evidence="1" id="KW-1133">Transmembrane helix</keyword>
<gene>
    <name evidence="2" type="ORF">BHC57_11380</name>
</gene>
<protein>
    <submittedName>
        <fullName evidence="2">Uncharacterized protein</fullName>
    </submittedName>
</protein>
<feature type="transmembrane region" description="Helical" evidence="1">
    <location>
        <begin position="59"/>
        <end position="78"/>
    </location>
</feature>
<keyword evidence="1" id="KW-0472">Membrane</keyword>
<proteinExistence type="predicted"/>
<evidence type="ECO:0000256" key="1">
    <source>
        <dbReference type="SAM" id="Phobius"/>
    </source>
</evidence>
<name>A0A855G4T2_9NEIS</name>
<reference evidence="2 3" key="1">
    <citation type="journal article" date="2017" name="MBio">
        <title>Type VI secretion-mediated competition in the bee gut microbiome.</title>
        <authorList>
            <person name="Steele M.I."/>
            <person name="Kwong W.K."/>
            <person name="Powell J.E."/>
            <person name="Whiteley M."/>
            <person name="Moran N.A."/>
        </authorList>
    </citation>
    <scope>NUCLEOTIDE SEQUENCE [LARGE SCALE GENOMIC DNA]</scope>
    <source>
        <strain evidence="2 3">HK3</strain>
    </source>
</reference>
<evidence type="ECO:0000313" key="3">
    <source>
        <dbReference type="Proteomes" id="UP000230463"/>
    </source>
</evidence>
<accession>A0A855G4T2</accession>
<evidence type="ECO:0000313" key="2">
    <source>
        <dbReference type="EMBL" id="PIT58709.1"/>
    </source>
</evidence>